<protein>
    <recommendedName>
        <fullName evidence="5">HhH-GPD domain-containing protein</fullName>
    </recommendedName>
</protein>
<keyword evidence="7" id="KW-1185">Reference proteome</keyword>
<dbReference type="InterPro" id="IPR011257">
    <property type="entry name" value="DNA_glycosylase"/>
</dbReference>
<evidence type="ECO:0000313" key="6">
    <source>
        <dbReference type="EMBL" id="QNN61778.1"/>
    </source>
</evidence>
<feature type="domain" description="HhH-GPD" evidence="5">
    <location>
        <begin position="35"/>
        <end position="189"/>
    </location>
</feature>
<dbReference type="Proteomes" id="UP000515928">
    <property type="component" value="Chromosome"/>
</dbReference>
<evidence type="ECO:0000259" key="5">
    <source>
        <dbReference type="SMART" id="SM00478"/>
    </source>
</evidence>
<evidence type="ECO:0000256" key="1">
    <source>
        <dbReference type="ARBA" id="ARBA00022485"/>
    </source>
</evidence>
<dbReference type="KEGG" id="eio:H9L01_05315"/>
<reference evidence="6 7" key="1">
    <citation type="submission" date="2020-08" db="EMBL/GenBank/DDBJ databases">
        <title>Genome sequence of Erysipelothrix inopinata DSM 15511T.</title>
        <authorList>
            <person name="Hyun D.-W."/>
            <person name="Bae J.-W."/>
        </authorList>
    </citation>
    <scope>NUCLEOTIDE SEQUENCE [LARGE SCALE GENOMIC DNA]</scope>
    <source>
        <strain evidence="6 7">DSM 15511</strain>
    </source>
</reference>
<keyword evidence="1" id="KW-0004">4Fe-4S</keyword>
<proteinExistence type="predicted"/>
<evidence type="ECO:0000256" key="2">
    <source>
        <dbReference type="ARBA" id="ARBA00022723"/>
    </source>
</evidence>
<sequence length="405" mass="47115">MITIDQIYMNLYNTYGKQYWWPADNDIEMMIGAVLVQNTNWSNVETALKNFSSWHGHKILNMPLDTLIEVIKPAGFYTRKAQTIKNLLSWFETYQFDKQKLESIPTLDLRNELLSIHGIGEETCDCILLYLFNRPVFVVDAYLKRLLIRTGHPEMKSYQKIQKYMMDSLPLDTYLFQEFHALIVAYGKDHLKPIPHPTLTDPLNDETPFVSYSLAQIQEISNQPFIAMMIDTYGYIQRPSHPDPFWGIIYAIVGQLISAPAAKTIMKRFTDTFPTQEAVRDASIEDLKSVGLTLSKADYISLIAQEMESGNLNLNALYEMPDDQAIKELTRLKGIGVWSAKIILIHSYNRLNLDTYEDIALRNSVKSFLQLEEMNRDTFEHYFKSYEPYRSIACIYHWYYIAQIK</sequence>
<dbReference type="SMART" id="SM00478">
    <property type="entry name" value="ENDO3c"/>
    <property type="match status" value="2"/>
</dbReference>
<organism evidence="6 7">
    <name type="scientific">Erysipelothrix inopinata</name>
    <dbReference type="NCBI Taxonomy" id="225084"/>
    <lineage>
        <taxon>Bacteria</taxon>
        <taxon>Bacillati</taxon>
        <taxon>Bacillota</taxon>
        <taxon>Erysipelotrichia</taxon>
        <taxon>Erysipelotrichales</taxon>
        <taxon>Erysipelotrichaceae</taxon>
        <taxon>Erysipelothrix</taxon>
    </lineage>
</organism>
<dbReference type="Gene3D" id="1.10.340.30">
    <property type="entry name" value="Hypothetical protein, domain 2"/>
    <property type="match status" value="2"/>
</dbReference>
<dbReference type="PANTHER" id="PTHR10359">
    <property type="entry name" value="A/G-SPECIFIC ADENINE GLYCOSYLASE/ENDONUCLEASE III"/>
    <property type="match status" value="1"/>
</dbReference>
<feature type="domain" description="HhH-GPD" evidence="5">
    <location>
        <begin position="252"/>
        <end position="402"/>
    </location>
</feature>
<evidence type="ECO:0000256" key="3">
    <source>
        <dbReference type="ARBA" id="ARBA00023004"/>
    </source>
</evidence>
<dbReference type="CDD" id="cd00056">
    <property type="entry name" value="ENDO3c"/>
    <property type="match status" value="2"/>
</dbReference>
<name>A0A7G9S1Q3_9FIRM</name>
<dbReference type="SUPFAM" id="SSF48150">
    <property type="entry name" value="DNA-glycosylase"/>
    <property type="match status" value="2"/>
</dbReference>
<gene>
    <name evidence="6" type="ORF">H9L01_05315</name>
</gene>
<dbReference type="GO" id="GO:0003824">
    <property type="term" value="F:catalytic activity"/>
    <property type="evidence" value="ECO:0007669"/>
    <property type="project" value="InterPro"/>
</dbReference>
<keyword evidence="4" id="KW-0411">Iron-sulfur</keyword>
<dbReference type="InterPro" id="IPR003265">
    <property type="entry name" value="HhH-GPD_domain"/>
</dbReference>
<dbReference type="Gene3D" id="1.10.1670.10">
    <property type="entry name" value="Helix-hairpin-Helix base-excision DNA repair enzymes (C-terminal)"/>
    <property type="match status" value="1"/>
</dbReference>
<dbReference type="Pfam" id="PF00730">
    <property type="entry name" value="HhH-GPD"/>
    <property type="match status" value="2"/>
</dbReference>
<dbReference type="PANTHER" id="PTHR10359:SF19">
    <property type="entry name" value="DNA REPAIR GLYCOSYLASE MJ1434-RELATED"/>
    <property type="match status" value="1"/>
</dbReference>
<dbReference type="GO" id="GO:0006284">
    <property type="term" value="P:base-excision repair"/>
    <property type="evidence" value="ECO:0007669"/>
    <property type="project" value="InterPro"/>
</dbReference>
<dbReference type="GO" id="GO:0046872">
    <property type="term" value="F:metal ion binding"/>
    <property type="evidence" value="ECO:0007669"/>
    <property type="project" value="UniProtKB-KW"/>
</dbReference>
<evidence type="ECO:0000313" key="7">
    <source>
        <dbReference type="Proteomes" id="UP000515928"/>
    </source>
</evidence>
<dbReference type="InterPro" id="IPR023170">
    <property type="entry name" value="HhH_base_excis_C"/>
</dbReference>
<evidence type="ECO:0000256" key="4">
    <source>
        <dbReference type="ARBA" id="ARBA00023014"/>
    </source>
</evidence>
<dbReference type="EMBL" id="CP060715">
    <property type="protein sequence ID" value="QNN61778.1"/>
    <property type="molecule type" value="Genomic_DNA"/>
</dbReference>
<dbReference type="AlphaFoldDB" id="A0A7G9S1Q3"/>
<keyword evidence="2" id="KW-0479">Metal-binding</keyword>
<dbReference type="GO" id="GO:0051539">
    <property type="term" value="F:4 iron, 4 sulfur cluster binding"/>
    <property type="evidence" value="ECO:0007669"/>
    <property type="project" value="UniProtKB-KW"/>
</dbReference>
<dbReference type="Gene3D" id="1.10.1670.40">
    <property type="match status" value="1"/>
</dbReference>
<accession>A0A7G9S1Q3</accession>
<keyword evidence="3" id="KW-0408">Iron</keyword>